<dbReference type="InterPro" id="IPR016161">
    <property type="entry name" value="Ald_DH/histidinol_DH"/>
</dbReference>
<keyword evidence="5" id="KW-1185">Reference proteome</keyword>
<dbReference type="PANTHER" id="PTHR42986">
    <property type="entry name" value="BENZALDEHYDE DEHYDROGENASE YFMT"/>
    <property type="match status" value="1"/>
</dbReference>
<comment type="similarity">
    <text evidence="1">Belongs to the aldehyde dehydrogenase family.</text>
</comment>
<organism evidence="4 5">
    <name type="scientific">Trichoderma simmonsii</name>
    <dbReference type="NCBI Taxonomy" id="1491479"/>
    <lineage>
        <taxon>Eukaryota</taxon>
        <taxon>Fungi</taxon>
        <taxon>Dikarya</taxon>
        <taxon>Ascomycota</taxon>
        <taxon>Pezizomycotina</taxon>
        <taxon>Sordariomycetes</taxon>
        <taxon>Hypocreomycetidae</taxon>
        <taxon>Hypocreales</taxon>
        <taxon>Hypocreaceae</taxon>
        <taxon>Trichoderma</taxon>
    </lineage>
</organism>
<protein>
    <submittedName>
        <fullName evidence="4">Aldedh domain-containing protein</fullName>
    </submittedName>
</protein>
<gene>
    <name evidence="4" type="ORF">H0G86_007199</name>
</gene>
<evidence type="ECO:0000313" key="5">
    <source>
        <dbReference type="Proteomes" id="UP000826661"/>
    </source>
</evidence>
<accession>A0A8G0PG41</accession>
<dbReference type="SUPFAM" id="SSF53720">
    <property type="entry name" value="ALDH-like"/>
    <property type="match status" value="1"/>
</dbReference>
<dbReference type="AlphaFoldDB" id="A0A8G0PG41"/>
<dbReference type="InterPro" id="IPR016163">
    <property type="entry name" value="Ald_DH_C"/>
</dbReference>
<evidence type="ECO:0000256" key="1">
    <source>
        <dbReference type="ARBA" id="ARBA00009986"/>
    </source>
</evidence>
<name>A0A8G0PG41_9HYPO</name>
<dbReference type="Proteomes" id="UP000826661">
    <property type="component" value="Chromosome III"/>
</dbReference>
<dbReference type="Gene3D" id="3.40.605.10">
    <property type="entry name" value="Aldehyde Dehydrogenase, Chain A, domain 1"/>
    <property type="match status" value="1"/>
</dbReference>
<feature type="domain" description="Aldehyde dehydrogenase" evidence="3">
    <location>
        <begin position="7"/>
        <end position="158"/>
    </location>
</feature>
<dbReference type="InterPro" id="IPR016162">
    <property type="entry name" value="Ald_DH_N"/>
</dbReference>
<sequence length="167" mass="18024">MRFSENVCPGASVEHTSKITALLEDARAKGARILGGGEGAHQDGSFLTPRILVNVTREMKIWHTETFAPIALLIPFSTVDEAVALANESTYGLSASVYTINIPLAIEIGRRLESGSVHINSMTIHDEAHMPHGGVKESGWGRFGVPWGFAEFTQLKTITITDTHLAG</sequence>
<dbReference type="Pfam" id="PF00171">
    <property type="entry name" value="Aldedh"/>
    <property type="match status" value="1"/>
</dbReference>
<evidence type="ECO:0000259" key="3">
    <source>
        <dbReference type="Pfam" id="PF00171"/>
    </source>
</evidence>
<dbReference type="PANTHER" id="PTHR42986:SF1">
    <property type="entry name" value="BENZALDEHYDE DEHYDROGENASE YFMT"/>
    <property type="match status" value="1"/>
</dbReference>
<dbReference type="GO" id="GO:0016620">
    <property type="term" value="F:oxidoreductase activity, acting on the aldehyde or oxo group of donors, NAD or NADP as acceptor"/>
    <property type="evidence" value="ECO:0007669"/>
    <property type="project" value="InterPro"/>
</dbReference>
<keyword evidence="2" id="KW-0520">NAD</keyword>
<evidence type="ECO:0000256" key="2">
    <source>
        <dbReference type="ARBA" id="ARBA00023027"/>
    </source>
</evidence>
<dbReference type="InterPro" id="IPR015590">
    <property type="entry name" value="Aldehyde_DH_dom"/>
</dbReference>
<dbReference type="Gene3D" id="3.40.309.10">
    <property type="entry name" value="Aldehyde Dehydrogenase, Chain A, domain 2"/>
    <property type="match status" value="1"/>
</dbReference>
<reference evidence="4 5" key="1">
    <citation type="journal article" date="2021" name="BMC Genomics">
        <title>Telomere-to-telomere genome assembly of asparaginase-producing Trichoderma simmonsii.</title>
        <authorList>
            <person name="Chung D."/>
            <person name="Kwon Y.M."/>
            <person name="Yang Y."/>
        </authorList>
    </citation>
    <scope>NUCLEOTIDE SEQUENCE [LARGE SCALE GENOMIC DNA]</scope>
    <source>
        <strain evidence="4 5">GH-Sj1</strain>
    </source>
</reference>
<evidence type="ECO:0000313" key="4">
    <source>
        <dbReference type="EMBL" id="QYT00097.1"/>
    </source>
</evidence>
<proteinExistence type="inferred from homology"/>
<dbReference type="EMBL" id="CP075866">
    <property type="protein sequence ID" value="QYT00097.1"/>
    <property type="molecule type" value="Genomic_DNA"/>
</dbReference>